<comment type="subunit">
    <text evidence="1">Component of the mitochondrial contact site and cristae organizing system (MICOS) complex.</text>
</comment>
<dbReference type="KEGG" id="ndi:NDAI_0D02580"/>
<dbReference type="RefSeq" id="XP_003669815.1">
    <property type="nucleotide sequence ID" value="XM_003669767.1"/>
</dbReference>
<reference evidence="2 3" key="1">
    <citation type="journal article" date="2011" name="Proc. Natl. Acad. Sci. U.S.A.">
        <title>Evolutionary erosion of yeast sex chromosomes by mating-type switching accidents.</title>
        <authorList>
            <person name="Gordon J.L."/>
            <person name="Armisen D."/>
            <person name="Proux-Wera E."/>
            <person name="Oheigeartaigh S.S."/>
            <person name="Byrne K.P."/>
            <person name="Wolfe K.H."/>
        </authorList>
    </citation>
    <scope>NUCLEOTIDE SEQUENCE [LARGE SCALE GENOMIC DNA]</scope>
    <source>
        <strain evidence="3">ATCC 10597 / BCRC 20456 / CBS 421 / NBRC 0211 / NRRL Y-12639</strain>
    </source>
</reference>
<proteinExistence type="predicted"/>
<dbReference type="OrthoDB" id="2399148at2759"/>
<dbReference type="HOGENOM" id="CLU_086433_1_0_1"/>
<dbReference type="InterPro" id="IPR033181">
    <property type="entry name" value="Mic26_fungi"/>
</dbReference>
<dbReference type="PANTHER" id="PTHR28268">
    <property type="entry name" value="MICOS SUBUNIT MIC26"/>
    <property type="match status" value="1"/>
</dbReference>
<gene>
    <name evidence="2" type="primary">NDAI0D02580</name>
    <name evidence="2" type="ordered locus">NDAI_0D02580</name>
</gene>
<dbReference type="AlphaFoldDB" id="G0W9W1"/>
<evidence type="ECO:0000313" key="3">
    <source>
        <dbReference type="Proteomes" id="UP000000689"/>
    </source>
</evidence>
<dbReference type="GO" id="GO:0061617">
    <property type="term" value="C:MICOS complex"/>
    <property type="evidence" value="ECO:0007669"/>
    <property type="project" value="UniProtKB-UniRule"/>
</dbReference>
<evidence type="ECO:0000256" key="1">
    <source>
        <dbReference type="RuleBase" id="RU363021"/>
    </source>
</evidence>
<dbReference type="PANTHER" id="PTHR28268:SF1">
    <property type="entry name" value="MICOS SUBUNIT MIC26"/>
    <property type="match status" value="1"/>
</dbReference>
<keyword evidence="1" id="KW-0812">Transmembrane</keyword>
<comment type="subcellular location">
    <subcellularLocation>
        <location evidence="1">Mitochondrion inner membrane</location>
    </subcellularLocation>
</comment>
<protein>
    <recommendedName>
        <fullName evidence="1">MICOS complex subunit</fullName>
    </recommendedName>
</protein>
<dbReference type="STRING" id="1071378.G0W9W1"/>
<dbReference type="GO" id="GO:0044284">
    <property type="term" value="C:mitochondrial crista junction"/>
    <property type="evidence" value="ECO:0007669"/>
    <property type="project" value="EnsemblFungi"/>
</dbReference>
<keyword evidence="1" id="KW-0472">Membrane</keyword>
<dbReference type="EMBL" id="HE580270">
    <property type="protein sequence ID" value="CCD24572.1"/>
    <property type="molecule type" value="Genomic_DNA"/>
</dbReference>
<feature type="transmembrane region" description="Helical" evidence="1">
    <location>
        <begin position="139"/>
        <end position="161"/>
    </location>
</feature>
<dbReference type="eggNOG" id="ENOG502S70K">
    <property type="taxonomic scope" value="Eukaryota"/>
</dbReference>
<accession>G0W9W1</accession>
<dbReference type="GeneID" id="11495077"/>
<comment type="function">
    <text evidence="1">Component of the MICOS complex, a large protein complex of the mitochondrial inner membrane that plays crucial roles in the maintenance of crista junctions, inner membrane architecture, and formation of contact sites to the outer membrane.</text>
</comment>
<dbReference type="GO" id="GO:0042407">
    <property type="term" value="P:cristae formation"/>
    <property type="evidence" value="ECO:0007669"/>
    <property type="project" value="EnsemblFungi"/>
</dbReference>
<keyword evidence="1" id="KW-0999">Mitochondrion inner membrane</keyword>
<dbReference type="GO" id="GO:0032460">
    <property type="term" value="P:negative regulation of protein oligomerization"/>
    <property type="evidence" value="ECO:0007669"/>
    <property type="project" value="EnsemblFungi"/>
</dbReference>
<dbReference type="OMA" id="QMIFNES"/>
<keyword evidence="1" id="KW-1133">Transmembrane helix</keyword>
<sequence>MEINFYREPDLVKEGVIPSADTIDLTAAKNDDTTPQLKIQKKTQEILGDNNLIDGISIRNPNYLNDYIRSQRTKLAGFVEKTNGKINDATSRYIDKEQNITTTIKDLHTNPEEKLLPGLSYTAVAFMTGSILVSKRNFMLRYTVPMVLGISCFSIVMPCTFNNVKHLTYNLENKYMPNFTRRQDMINDKIRKNAAFIRSSMVKNMDIISKPFYKLQGYLPKWMNDTSK</sequence>
<evidence type="ECO:0000313" key="2">
    <source>
        <dbReference type="EMBL" id="CCD24572.1"/>
    </source>
</evidence>
<dbReference type="Pfam" id="PF09769">
    <property type="entry name" value="ApoO"/>
    <property type="match status" value="1"/>
</dbReference>
<name>G0W9W1_NAUDC</name>
<dbReference type="Proteomes" id="UP000000689">
    <property type="component" value="Chromosome 4"/>
</dbReference>
<dbReference type="InterPro" id="IPR019166">
    <property type="entry name" value="MIC26/MIC27"/>
</dbReference>
<keyword evidence="1" id="KW-0496">Mitochondrion</keyword>
<organism evidence="2 3">
    <name type="scientific">Naumovozyma dairenensis (strain ATCC 10597 / BCRC 20456 / CBS 421 / NBRC 0211 / NRRL Y-12639)</name>
    <name type="common">Saccharomyces dairenensis</name>
    <dbReference type="NCBI Taxonomy" id="1071378"/>
    <lineage>
        <taxon>Eukaryota</taxon>
        <taxon>Fungi</taxon>
        <taxon>Dikarya</taxon>
        <taxon>Ascomycota</taxon>
        <taxon>Saccharomycotina</taxon>
        <taxon>Saccharomycetes</taxon>
        <taxon>Saccharomycetales</taxon>
        <taxon>Saccharomycetaceae</taxon>
        <taxon>Naumovozyma</taxon>
    </lineage>
</organism>
<keyword evidence="3" id="KW-1185">Reference proteome</keyword>